<accession>A0A7I4Y397</accession>
<keyword evidence="1" id="KW-0479">Metal-binding</keyword>
<dbReference type="SUPFAM" id="SSF57756">
    <property type="entry name" value="Retrovirus zinc finger-like domains"/>
    <property type="match status" value="1"/>
</dbReference>
<dbReference type="PANTHER" id="PTHR46888:SF1">
    <property type="entry name" value="RIBONUCLEASE H"/>
    <property type="match status" value="1"/>
</dbReference>
<keyword evidence="4" id="KW-1185">Reference proteome</keyword>
<proteinExistence type="predicted"/>
<evidence type="ECO:0000313" key="4">
    <source>
        <dbReference type="Proteomes" id="UP000025227"/>
    </source>
</evidence>
<dbReference type="InterPro" id="IPR036875">
    <property type="entry name" value="Znf_CCHC_sf"/>
</dbReference>
<dbReference type="InterPro" id="IPR021109">
    <property type="entry name" value="Peptidase_aspartic_dom_sf"/>
</dbReference>
<evidence type="ECO:0000259" key="3">
    <source>
        <dbReference type="PROSITE" id="PS50158"/>
    </source>
</evidence>
<feature type="domain" description="CCHC-type" evidence="3">
    <location>
        <begin position="185"/>
        <end position="201"/>
    </location>
</feature>
<evidence type="ECO:0000313" key="5">
    <source>
        <dbReference type="WBParaSite" id="HCON_00049340-00001"/>
    </source>
</evidence>
<feature type="compositionally biased region" description="Basic and acidic residues" evidence="2">
    <location>
        <begin position="135"/>
        <end position="153"/>
    </location>
</feature>
<dbReference type="GO" id="GO:0008270">
    <property type="term" value="F:zinc ion binding"/>
    <property type="evidence" value="ECO:0007669"/>
    <property type="project" value="UniProtKB-KW"/>
</dbReference>
<dbReference type="InterPro" id="IPR001878">
    <property type="entry name" value="Znf_CCHC"/>
</dbReference>
<dbReference type="Pfam" id="PF00098">
    <property type="entry name" value="zf-CCHC"/>
    <property type="match status" value="1"/>
</dbReference>
<keyword evidence="1" id="KW-0863">Zinc-finger</keyword>
<feature type="region of interest" description="Disordered" evidence="2">
    <location>
        <begin position="1"/>
        <end position="21"/>
    </location>
</feature>
<dbReference type="CDD" id="cd00303">
    <property type="entry name" value="retropepsin_like"/>
    <property type="match status" value="1"/>
</dbReference>
<keyword evidence="1" id="KW-0862">Zinc</keyword>
<reference evidence="5" key="1">
    <citation type="submission" date="2020-12" db="UniProtKB">
        <authorList>
            <consortium name="WormBaseParasite"/>
        </authorList>
    </citation>
    <scope>IDENTIFICATION</scope>
    <source>
        <strain evidence="5">MHco3</strain>
    </source>
</reference>
<dbReference type="AlphaFoldDB" id="A0A7I4Y397"/>
<dbReference type="GO" id="GO:0003676">
    <property type="term" value="F:nucleic acid binding"/>
    <property type="evidence" value="ECO:0007669"/>
    <property type="project" value="InterPro"/>
</dbReference>
<evidence type="ECO:0000256" key="1">
    <source>
        <dbReference type="PROSITE-ProRule" id="PRU00047"/>
    </source>
</evidence>
<protein>
    <submittedName>
        <fullName evidence="5">CCHC-type domain-containing protein</fullName>
    </submittedName>
</protein>
<dbReference type="GO" id="GO:0019899">
    <property type="term" value="F:enzyme binding"/>
    <property type="evidence" value="ECO:0007669"/>
    <property type="project" value="UniProtKB-ARBA"/>
</dbReference>
<dbReference type="PANTHER" id="PTHR46888">
    <property type="entry name" value="ZINC KNUCKLE DOMAINCONTAINING PROTEIN-RELATED"/>
    <property type="match status" value="1"/>
</dbReference>
<dbReference type="OrthoDB" id="5877228at2759"/>
<dbReference type="Gene3D" id="4.10.60.10">
    <property type="entry name" value="Zinc finger, CCHC-type"/>
    <property type="match status" value="1"/>
</dbReference>
<name>A0A7I4Y397_HAECO</name>
<feature type="region of interest" description="Disordered" evidence="2">
    <location>
        <begin position="135"/>
        <end position="184"/>
    </location>
</feature>
<dbReference type="SMART" id="SM00343">
    <property type="entry name" value="ZnF_C2HC"/>
    <property type="match status" value="1"/>
</dbReference>
<sequence length="593" mass="65466">MDRDGHEAAANENCPPQEVSNLWDCERGKGLGREWEEVAKVLRESHKKLMAIVGETKASKQAKACIELEWSRLVEELGKLHRGRGKNTPEALVTSISATMAERGIESEEDWKDYVATMERWRDCVGSQRDVKREHLADQGLRRGPTEARRGQEGGRGSVRETSGASGSPKSGPQQSNSRPSTGSRKCYACSKYGHVARDCPGRVAKVNQIEPKEKEPSRDGRSLSSIINEARCMGMTITKRGSEENGLIGKRLTISLKVLGEQCQALVDTGSMISIVPVELLAKAQDKGVDLDSLSMVPKAKLKPVYDASDRRMDFLAAVYLEVELKDGCTREVAFHISPRKECEVIVGMNALSELGIKKIIGKDSREENGKGDRKKVEGKVFPKIGDRVYVFWPGEKARQTHPKLVNEWAGPFRVIERSSAGEFQGHCFAKATLTDIEGIHFPGAYGKKPFGDLWSAWKAASTFIRKELTVPQKIAFFKQGVVSLDEEALRRILKLAYSLCLDWTEFICTTPSVAKHEVIEGNCIIDFYRGAFERFEMDLADESGATRKLKDGPAEFAAPGTALLLETDGPKGGLTTKVVTSYNGLREALAS</sequence>
<dbReference type="Proteomes" id="UP000025227">
    <property type="component" value="Unplaced"/>
</dbReference>
<evidence type="ECO:0000256" key="2">
    <source>
        <dbReference type="SAM" id="MobiDB-lite"/>
    </source>
</evidence>
<feature type="compositionally biased region" description="Polar residues" evidence="2">
    <location>
        <begin position="160"/>
        <end position="184"/>
    </location>
</feature>
<dbReference type="PROSITE" id="PS50158">
    <property type="entry name" value="ZF_CCHC"/>
    <property type="match status" value="1"/>
</dbReference>
<dbReference type="GO" id="GO:0005737">
    <property type="term" value="C:cytoplasm"/>
    <property type="evidence" value="ECO:0007669"/>
    <property type="project" value="UniProtKB-ARBA"/>
</dbReference>
<dbReference type="WBParaSite" id="HCON_00049340-00001">
    <property type="protein sequence ID" value="HCON_00049340-00001"/>
    <property type="gene ID" value="HCON_00049340"/>
</dbReference>
<dbReference type="Gene3D" id="2.40.70.10">
    <property type="entry name" value="Acid Proteases"/>
    <property type="match status" value="1"/>
</dbReference>
<organism evidence="4 5">
    <name type="scientific">Haemonchus contortus</name>
    <name type="common">Barber pole worm</name>
    <dbReference type="NCBI Taxonomy" id="6289"/>
    <lineage>
        <taxon>Eukaryota</taxon>
        <taxon>Metazoa</taxon>
        <taxon>Ecdysozoa</taxon>
        <taxon>Nematoda</taxon>
        <taxon>Chromadorea</taxon>
        <taxon>Rhabditida</taxon>
        <taxon>Rhabditina</taxon>
        <taxon>Rhabditomorpha</taxon>
        <taxon>Strongyloidea</taxon>
        <taxon>Trichostrongylidae</taxon>
        <taxon>Haemonchus</taxon>
    </lineage>
</organism>